<dbReference type="AlphaFoldDB" id="A0A9D1FGV1"/>
<comment type="caution">
    <text evidence="1">The sequence shown here is derived from an EMBL/GenBank/DDBJ whole genome shotgun (WGS) entry which is preliminary data.</text>
</comment>
<evidence type="ECO:0000313" key="2">
    <source>
        <dbReference type="Proteomes" id="UP000886865"/>
    </source>
</evidence>
<name>A0A9D1FGV1_9BACT</name>
<sequence length="492" mass="56297">MKINFTIQQNQIKKTNLQSRKFATTPLKYEKDSFSFGASSQTRAKNITEDTEKYKAKLQTNPEVAFLYDPKLTVKEKEQMASEKPYLESTFSLAKTLGLKSYLPVVKWMNEGKLDYDLIPRTLLSSGYIDTQTEQNSDFINQIQEKLPHCTSPKQMQFDFNITDGALIRMLQEGDLKPLEATYKRGETIDSFIFDLEDETNSATLSEHTKLNPVPSEKYYKKRVTNGNIKPIYVPVTYLARLGYSSAVNLAQMLKTGALPGIYEKVQTPQGPKIRAMVDIAPYSESEMKLNAIRNGSKNIISTSDLAKKLNIRKSEVDEALKNGELEIIKEYIFPDDAKKVLVNLADNKTKDFADKKIFENKILQEQRRRNAKTKRAENARAYAPVYSLRMEIVWALCPNTRIAASKEAQNDGRLCRIIAKDANAEELTEKEEIALNSYRKRYWQSAGTQEYEAAHKKAKEYMEIYKTQGIEAIDDPRIKAIIERFKSTQQS</sequence>
<gene>
    <name evidence="1" type="ORF">IAA86_00290</name>
</gene>
<reference evidence="1" key="1">
    <citation type="submission" date="2020-10" db="EMBL/GenBank/DDBJ databases">
        <authorList>
            <person name="Gilroy R."/>
        </authorList>
    </citation>
    <scope>NUCLEOTIDE SEQUENCE</scope>
    <source>
        <strain evidence="1">CHK152-2871</strain>
    </source>
</reference>
<organism evidence="1 2">
    <name type="scientific">Candidatus Galligastranaerophilus intestinavium</name>
    <dbReference type="NCBI Taxonomy" id="2840836"/>
    <lineage>
        <taxon>Bacteria</taxon>
        <taxon>Candidatus Galligastranaerophilus</taxon>
    </lineage>
</organism>
<proteinExistence type="predicted"/>
<evidence type="ECO:0000313" key="1">
    <source>
        <dbReference type="EMBL" id="HIS73442.1"/>
    </source>
</evidence>
<dbReference type="Proteomes" id="UP000886865">
    <property type="component" value="Unassembled WGS sequence"/>
</dbReference>
<accession>A0A9D1FGV1</accession>
<protein>
    <submittedName>
        <fullName evidence="1">Uncharacterized protein</fullName>
    </submittedName>
</protein>
<reference evidence="1" key="2">
    <citation type="journal article" date="2021" name="PeerJ">
        <title>Extensive microbial diversity within the chicken gut microbiome revealed by metagenomics and culture.</title>
        <authorList>
            <person name="Gilroy R."/>
            <person name="Ravi A."/>
            <person name="Getino M."/>
            <person name="Pursley I."/>
            <person name="Horton D.L."/>
            <person name="Alikhan N.F."/>
            <person name="Baker D."/>
            <person name="Gharbi K."/>
            <person name="Hall N."/>
            <person name="Watson M."/>
            <person name="Adriaenssens E.M."/>
            <person name="Foster-Nyarko E."/>
            <person name="Jarju S."/>
            <person name="Secka A."/>
            <person name="Antonio M."/>
            <person name="Oren A."/>
            <person name="Chaudhuri R.R."/>
            <person name="La Ragione R."/>
            <person name="Hildebrand F."/>
            <person name="Pallen M.J."/>
        </authorList>
    </citation>
    <scope>NUCLEOTIDE SEQUENCE</scope>
    <source>
        <strain evidence="1">CHK152-2871</strain>
    </source>
</reference>
<dbReference type="EMBL" id="DVJQ01000002">
    <property type="protein sequence ID" value="HIS73442.1"/>
    <property type="molecule type" value="Genomic_DNA"/>
</dbReference>